<dbReference type="OrthoDB" id="8823540at2"/>
<dbReference type="Gene3D" id="1.10.443.10">
    <property type="entry name" value="Intergrase catalytic core"/>
    <property type="match status" value="1"/>
</dbReference>
<sequence length="434" mass="49003">MYGHFLLEVSVATLEHIRFVPYRCAVTDGKVDYVPLRRGREVQALPQIFWADHTPWKEANLWAVERFTRQAVAIETIESNLRCLASYAAFLEAQNLKWFAFPIRKEERCLVRYRGALVEARNDGLISPSTATMRMRQVIHFYRWVQARGLFSPASPIWRDRIVYIRYFDSVGFERTLARLTTDLAIPNRTRPGERLEDGLLPVSATDRDAILDFARENATPELFRILSLGFFAGLRLGTICDLRVETLERAVPDPLAPGLYRLAVGPGASPPVHTKFAVTGQIWIPQPLLDDLREYAGSVRRLMREARATQEDRNLLFLTRFGNGYGRRGSDRSAAVNVEMSSLRRAGMRDGLGVLRHFHMHQTRCTFATELARLAIAAGGAVNAVAIVKDALLHRDEATSFRYIRFLEKTSARQAAASAFMAAFTGIVNQSTS</sequence>
<dbReference type="EMBL" id="CYGY02000049">
    <property type="protein sequence ID" value="SIT45929.1"/>
    <property type="molecule type" value="Genomic_DNA"/>
</dbReference>
<evidence type="ECO:0000256" key="1">
    <source>
        <dbReference type="ARBA" id="ARBA00023172"/>
    </source>
</evidence>
<dbReference type="SUPFAM" id="SSF56349">
    <property type="entry name" value="DNA breaking-rejoining enzymes"/>
    <property type="match status" value="1"/>
</dbReference>
<gene>
    <name evidence="2" type="ORF">BN2476_490059</name>
</gene>
<comment type="caution">
    <text evidence="2">The sequence shown here is derived from an EMBL/GenBank/DDBJ whole genome shotgun (WGS) entry which is preliminary data.</text>
</comment>
<protein>
    <submittedName>
        <fullName evidence="2">Site-specific recombinase, phage integrase family</fullName>
    </submittedName>
</protein>
<dbReference type="GO" id="GO:0003677">
    <property type="term" value="F:DNA binding"/>
    <property type="evidence" value="ECO:0007669"/>
    <property type="project" value="InterPro"/>
</dbReference>
<organism evidence="2 3">
    <name type="scientific">Paraburkholderia piptadeniae</name>
    <dbReference type="NCBI Taxonomy" id="1701573"/>
    <lineage>
        <taxon>Bacteria</taxon>
        <taxon>Pseudomonadati</taxon>
        <taxon>Pseudomonadota</taxon>
        <taxon>Betaproteobacteria</taxon>
        <taxon>Burkholderiales</taxon>
        <taxon>Burkholderiaceae</taxon>
        <taxon>Paraburkholderia</taxon>
    </lineage>
</organism>
<dbReference type="Proteomes" id="UP000195569">
    <property type="component" value="Unassembled WGS sequence"/>
</dbReference>
<name>A0A1N7SG36_9BURK</name>
<keyword evidence="1" id="KW-0233">DNA recombination</keyword>
<keyword evidence="3" id="KW-1185">Reference proteome</keyword>
<dbReference type="InterPro" id="IPR011010">
    <property type="entry name" value="DNA_brk_join_enz"/>
</dbReference>
<evidence type="ECO:0000313" key="3">
    <source>
        <dbReference type="Proteomes" id="UP000195569"/>
    </source>
</evidence>
<reference evidence="2" key="1">
    <citation type="submission" date="2016-12" db="EMBL/GenBank/DDBJ databases">
        <authorList>
            <person name="Moulin L."/>
        </authorList>
    </citation>
    <scope>NUCLEOTIDE SEQUENCE [LARGE SCALE GENOMIC DNA]</scope>
    <source>
        <strain evidence="2">STM 7183</strain>
    </source>
</reference>
<proteinExistence type="predicted"/>
<dbReference type="InterPro" id="IPR013762">
    <property type="entry name" value="Integrase-like_cat_sf"/>
</dbReference>
<accession>A0A1N7SG36</accession>
<dbReference type="AlphaFoldDB" id="A0A1N7SG36"/>
<dbReference type="GO" id="GO:0015074">
    <property type="term" value="P:DNA integration"/>
    <property type="evidence" value="ECO:0007669"/>
    <property type="project" value="InterPro"/>
</dbReference>
<dbReference type="GO" id="GO:0006310">
    <property type="term" value="P:DNA recombination"/>
    <property type="evidence" value="ECO:0007669"/>
    <property type="project" value="UniProtKB-KW"/>
</dbReference>
<evidence type="ECO:0000313" key="2">
    <source>
        <dbReference type="EMBL" id="SIT45929.1"/>
    </source>
</evidence>